<dbReference type="OrthoDB" id="8961543at2759"/>
<sequence length="244" mass="25605">PHPCLCCSRDPSLATARPSGCPLGPHRPRFRRCHGCPSTGKRARGTKRAKAPPGSHNLPPAGLPSLPRPRHRLRPRPSQLFPPPALGCSTHGPQSVRPGGCRPPASRRSIRPACRLRYHPWWPGPLLLTDQEAWRPLPPGARFAPHRDLCAGVGEGGGARGHRGGLQNVRQGGLLPCLGGRRSGGGGEGPSGGGVYVPLEPLEDLGVRLVLTSVPPFLPDAALLPALSALGKPISVINPLSLGC</sequence>
<protein>
    <submittedName>
        <fullName evidence="2">Uncharacterized protein</fullName>
    </submittedName>
</protein>
<feature type="non-terminal residue" evidence="2">
    <location>
        <position position="244"/>
    </location>
</feature>
<dbReference type="EMBL" id="JAHGAV010000103">
    <property type="protein sequence ID" value="KAG6932122.1"/>
    <property type="molecule type" value="Genomic_DNA"/>
</dbReference>
<dbReference type="Proteomes" id="UP000765507">
    <property type="component" value="Unassembled WGS sequence"/>
</dbReference>
<evidence type="ECO:0000256" key="1">
    <source>
        <dbReference type="SAM" id="MobiDB-lite"/>
    </source>
</evidence>
<name>A0A8T1SSH4_CHESE</name>
<comment type="caution">
    <text evidence="2">The sequence shown here is derived from an EMBL/GenBank/DDBJ whole genome shotgun (WGS) entry which is preliminary data.</text>
</comment>
<accession>A0A8T1SSH4</accession>
<proteinExistence type="predicted"/>
<evidence type="ECO:0000313" key="3">
    <source>
        <dbReference type="Proteomes" id="UP000765507"/>
    </source>
</evidence>
<organism evidence="2 3">
    <name type="scientific">Chelydra serpentina</name>
    <name type="common">Snapping turtle</name>
    <name type="synonym">Testudo serpentina</name>
    <dbReference type="NCBI Taxonomy" id="8475"/>
    <lineage>
        <taxon>Eukaryota</taxon>
        <taxon>Metazoa</taxon>
        <taxon>Chordata</taxon>
        <taxon>Craniata</taxon>
        <taxon>Vertebrata</taxon>
        <taxon>Euteleostomi</taxon>
        <taxon>Archelosauria</taxon>
        <taxon>Testudinata</taxon>
        <taxon>Testudines</taxon>
        <taxon>Cryptodira</taxon>
        <taxon>Durocryptodira</taxon>
        <taxon>Americhelydia</taxon>
        <taxon>Chelydroidea</taxon>
        <taxon>Chelydridae</taxon>
        <taxon>Chelydra</taxon>
    </lineage>
</organism>
<keyword evidence="3" id="KW-1185">Reference proteome</keyword>
<reference evidence="2 3" key="1">
    <citation type="journal article" date="2020" name="G3 (Bethesda)">
        <title>Draft Genome of the Common Snapping Turtle, Chelydra serpentina, a Model for Phenotypic Plasticity in Reptiles.</title>
        <authorList>
            <person name="Das D."/>
            <person name="Singh S.K."/>
            <person name="Bierstedt J."/>
            <person name="Erickson A."/>
            <person name="Galli G.L.J."/>
            <person name="Crossley D.A. 2nd"/>
            <person name="Rhen T."/>
        </authorList>
    </citation>
    <scope>NUCLEOTIDE SEQUENCE [LARGE SCALE GENOMIC DNA]</scope>
    <source>
        <strain evidence="2">KW</strain>
    </source>
</reference>
<dbReference type="AlphaFoldDB" id="A0A8T1SSH4"/>
<gene>
    <name evidence="2" type="ORF">G0U57_000252</name>
</gene>
<evidence type="ECO:0000313" key="2">
    <source>
        <dbReference type="EMBL" id="KAG6932122.1"/>
    </source>
</evidence>
<feature type="compositionally biased region" description="Basic residues" evidence="1">
    <location>
        <begin position="41"/>
        <end position="50"/>
    </location>
</feature>
<feature type="region of interest" description="Disordered" evidence="1">
    <location>
        <begin position="32"/>
        <end position="107"/>
    </location>
</feature>
<feature type="non-terminal residue" evidence="2">
    <location>
        <position position="1"/>
    </location>
</feature>